<dbReference type="Pfam" id="PF08486">
    <property type="entry name" value="SpoIID"/>
    <property type="match status" value="1"/>
</dbReference>
<evidence type="ECO:0000313" key="2">
    <source>
        <dbReference type="EMBL" id="KGA20371.1"/>
    </source>
</evidence>
<dbReference type="GO" id="GO:0030435">
    <property type="term" value="P:sporulation resulting in formation of a cellular spore"/>
    <property type="evidence" value="ECO:0007669"/>
    <property type="project" value="InterPro"/>
</dbReference>
<dbReference type="InterPro" id="IPR013486">
    <property type="entry name" value="SpoIID/LytB"/>
</dbReference>
<comment type="caution">
    <text evidence="2">The sequence shown here is derived from an EMBL/GenBank/DDBJ whole genome shotgun (WGS) entry which is preliminary data.</text>
</comment>
<dbReference type="InterPro" id="IPR013693">
    <property type="entry name" value="SpoIID/LytB_N"/>
</dbReference>
<evidence type="ECO:0000259" key="1">
    <source>
        <dbReference type="Pfam" id="PF08486"/>
    </source>
</evidence>
<feature type="domain" description="Sporulation stage II protein D amidase enhancer LytB N-terminal" evidence="1">
    <location>
        <begin position="216"/>
        <end position="298"/>
    </location>
</feature>
<reference evidence="2" key="1">
    <citation type="submission" date="2014-06" db="EMBL/GenBank/DDBJ databases">
        <title>Key roles for freshwater Actinobacteria revealed by deep metagenomic sequencing.</title>
        <authorList>
            <person name="Ghai R."/>
            <person name="Mizuno C.M."/>
            <person name="Picazo A."/>
            <person name="Camacho A."/>
            <person name="Rodriguez-Valera F."/>
        </authorList>
    </citation>
    <scope>NUCLEOTIDE SEQUENCE</scope>
</reference>
<sequence>MHKSTKFLVTTAVTLGLVSGSVGAARAAEVVPVPAGFTITGSGFGHGVGMSQYGAQGMGLDGYNASQILTHYYQGTAVNAVALPATNIRVGILQDKTFVAVRGENVPGQTTGGAFNVTIDANAAIPVAAGAVATFTTVNGQTEVSSGGAVLGAGTTVTLTWVNADTVINVKSGADAASATSALGANCAVNVCSSRYRYGTLELTSGPFDDEIVDLVVVNTLRLSDEYLYGLGEVPSSWTEAAMQAQAIAGRSYAVRKTSTRSGCNCQIYSTTLDQAFVGFSKENATMGDRWVAAVNATIVDINTNTALVVQYNGATISTYYSSSTGGKSQPTSEVWGSAFPYLVSVDDRWSQDPRVGNANSAWTDTVDQASLVARLRAQGVLVADVWSMTVAGNYPSGGISKLNLSDSAGNITALTIAPGQLITPDELRGVLGTKSTYISAITPGIETVPGSTSATAKKLKSVTKVNWPTKTIVPSDYSFSGKVSPAQLGATVKLQRKSGGKWKTVSTATTNDKGAWSILWTGPSAGKHDLRITATNTKGTIKTSTKRVTMAGSISLSAPKSAKRNASVTVSGSVAPGYADVAVIVERKLGNGKWKQIGTVTTDAAGNWAITHNATSKKLTVSYRAKTSDSRLGVLVSKTKKTKVK</sequence>
<gene>
    <name evidence="2" type="ORF">GM51_5340</name>
</gene>
<accession>A0A094R092</accession>
<protein>
    <recommendedName>
        <fullName evidence="1">Sporulation stage II protein D amidase enhancer LytB N-terminal domain-containing protein</fullName>
    </recommendedName>
</protein>
<proteinExistence type="predicted"/>
<dbReference type="NCBIfam" id="TIGR02669">
    <property type="entry name" value="SpoIID_LytB"/>
    <property type="match status" value="1"/>
</dbReference>
<name>A0A094R092_9ZZZZ</name>
<dbReference type="EMBL" id="JNSL01000022">
    <property type="protein sequence ID" value="KGA20371.1"/>
    <property type="molecule type" value="Genomic_DNA"/>
</dbReference>
<dbReference type="AlphaFoldDB" id="A0A094R092"/>
<organism evidence="2">
    <name type="scientific">freshwater metagenome</name>
    <dbReference type="NCBI Taxonomy" id="449393"/>
    <lineage>
        <taxon>unclassified sequences</taxon>
        <taxon>metagenomes</taxon>
        <taxon>ecological metagenomes</taxon>
    </lineage>
</organism>